<keyword evidence="5 9" id="KW-1133">Transmembrane helix</keyword>
<dbReference type="AlphaFoldDB" id="A0A1H4KNL1"/>
<feature type="transmembrane region" description="Helical" evidence="9">
    <location>
        <begin position="211"/>
        <end position="230"/>
    </location>
</feature>
<dbReference type="PANTHER" id="PTHR33281">
    <property type="entry name" value="UPF0187 PROTEIN YNEE"/>
    <property type="match status" value="1"/>
</dbReference>
<organism evidence="10 11">
    <name type="scientific">Terriglobus roseus</name>
    <dbReference type="NCBI Taxonomy" id="392734"/>
    <lineage>
        <taxon>Bacteria</taxon>
        <taxon>Pseudomonadati</taxon>
        <taxon>Acidobacteriota</taxon>
        <taxon>Terriglobia</taxon>
        <taxon>Terriglobales</taxon>
        <taxon>Acidobacteriaceae</taxon>
        <taxon>Terriglobus</taxon>
    </lineage>
</organism>
<keyword evidence="2" id="KW-0813">Transport</keyword>
<accession>A0A1H4KNL1</accession>
<evidence type="ECO:0000256" key="1">
    <source>
        <dbReference type="ARBA" id="ARBA00004651"/>
    </source>
</evidence>
<evidence type="ECO:0000256" key="2">
    <source>
        <dbReference type="ARBA" id="ARBA00022448"/>
    </source>
</evidence>
<dbReference type="Proteomes" id="UP000182409">
    <property type="component" value="Unassembled WGS sequence"/>
</dbReference>
<evidence type="ECO:0000256" key="3">
    <source>
        <dbReference type="ARBA" id="ARBA00022475"/>
    </source>
</evidence>
<dbReference type="GO" id="GO:0005886">
    <property type="term" value="C:plasma membrane"/>
    <property type="evidence" value="ECO:0007669"/>
    <property type="project" value="UniProtKB-SubCell"/>
</dbReference>
<evidence type="ECO:0000256" key="7">
    <source>
        <dbReference type="ARBA" id="ARBA00023136"/>
    </source>
</evidence>
<protein>
    <submittedName>
        <fullName evidence="10">Putative membrane protein</fullName>
    </submittedName>
</protein>
<dbReference type="GO" id="GO:0005254">
    <property type="term" value="F:chloride channel activity"/>
    <property type="evidence" value="ECO:0007669"/>
    <property type="project" value="InterPro"/>
</dbReference>
<evidence type="ECO:0000256" key="8">
    <source>
        <dbReference type="ARBA" id="ARBA00034708"/>
    </source>
</evidence>
<dbReference type="RefSeq" id="WP_074652847.1">
    <property type="nucleotide sequence ID" value="NZ_FNSD01000001.1"/>
</dbReference>
<evidence type="ECO:0000256" key="5">
    <source>
        <dbReference type="ARBA" id="ARBA00022989"/>
    </source>
</evidence>
<evidence type="ECO:0000256" key="9">
    <source>
        <dbReference type="SAM" id="Phobius"/>
    </source>
</evidence>
<sequence length="304" mass="34725">MIVPRGPQIRHLISYVGLPLLTLFLYDLAIVFLFKVLHWNWVALPHIPLALFGSAIGLIVAFRNNSSYARWWEARTIWGGIVNNSRAWTRQVLTAIAPQKPADAEAVRTMQCRMVHLQIAWVHALRQQLRGLPPLDELHGLLEEEDLVTLKQQKSIPLTISIWQSNLVREALEKDWIDSLQWSALDRSLEDLGDLQGGSERIKNTPMPKQYDYYPQLFVKIYCLLLPLGLVQSMGWFTPLGSTLVGFIFLALDKIGRDLEDPFENTIYDIPLSSMSRTIEINLRQALGERSLPEPLQPVQGVLW</sequence>
<dbReference type="OrthoDB" id="445589at2"/>
<dbReference type="InterPro" id="IPR044669">
    <property type="entry name" value="YneE/VCCN1/2-like"/>
</dbReference>
<comment type="subcellular location">
    <subcellularLocation>
        <location evidence="1">Cell membrane</location>
        <topology evidence="1">Multi-pass membrane protein</topology>
    </subcellularLocation>
</comment>
<reference evidence="10 11" key="1">
    <citation type="submission" date="2016-10" db="EMBL/GenBank/DDBJ databases">
        <authorList>
            <person name="de Groot N.N."/>
        </authorList>
    </citation>
    <scope>NUCLEOTIDE SEQUENCE [LARGE SCALE GENOMIC DNA]</scope>
    <source>
        <strain evidence="10 11">AB35.6</strain>
    </source>
</reference>
<feature type="transmembrane region" description="Helical" evidence="9">
    <location>
        <begin position="12"/>
        <end position="37"/>
    </location>
</feature>
<dbReference type="EMBL" id="FNSD01000001">
    <property type="protein sequence ID" value="SEB60090.1"/>
    <property type="molecule type" value="Genomic_DNA"/>
</dbReference>
<keyword evidence="7 9" id="KW-0472">Membrane</keyword>
<keyword evidence="3" id="KW-1003">Cell membrane</keyword>
<dbReference type="PANTHER" id="PTHR33281:SF19">
    <property type="entry name" value="VOLTAGE-DEPENDENT ANION CHANNEL-FORMING PROTEIN YNEE"/>
    <property type="match status" value="1"/>
</dbReference>
<keyword evidence="4 9" id="KW-0812">Transmembrane</keyword>
<evidence type="ECO:0000313" key="10">
    <source>
        <dbReference type="EMBL" id="SEB60090.1"/>
    </source>
</evidence>
<comment type="similarity">
    <text evidence="8">Belongs to the anion channel-forming bestrophin (TC 1.A.46) family.</text>
</comment>
<name>A0A1H4KNL1_9BACT</name>
<keyword evidence="6" id="KW-0406">Ion transport</keyword>
<evidence type="ECO:0000256" key="4">
    <source>
        <dbReference type="ARBA" id="ARBA00022692"/>
    </source>
</evidence>
<evidence type="ECO:0000256" key="6">
    <source>
        <dbReference type="ARBA" id="ARBA00023065"/>
    </source>
</evidence>
<evidence type="ECO:0000313" key="11">
    <source>
        <dbReference type="Proteomes" id="UP000182409"/>
    </source>
</evidence>
<proteinExistence type="inferred from homology"/>
<dbReference type="Pfam" id="PF25539">
    <property type="entry name" value="Bestrophin_2"/>
    <property type="match status" value="1"/>
</dbReference>
<feature type="transmembrane region" description="Helical" evidence="9">
    <location>
        <begin position="43"/>
        <end position="62"/>
    </location>
</feature>
<gene>
    <name evidence="10" type="ORF">SAMN05443244_1285</name>
</gene>